<protein>
    <recommendedName>
        <fullName evidence="2">Methyltransferase domain-containing protein</fullName>
    </recommendedName>
</protein>
<evidence type="ECO:0008006" key="2">
    <source>
        <dbReference type="Google" id="ProtNLM"/>
    </source>
</evidence>
<dbReference type="Pfam" id="PF13489">
    <property type="entry name" value="Methyltransf_23"/>
    <property type="match status" value="1"/>
</dbReference>
<name>A0A6C0HBS4_9ZZZZ</name>
<evidence type="ECO:0000313" key="1">
    <source>
        <dbReference type="EMBL" id="QHT78062.1"/>
    </source>
</evidence>
<sequence>MSKNQHFKIIYYFKTIMDYLQVYKDAFNNATYSNEHHIQYDFAANEILFKINDPTTNFKLIDIGSGRGQLINLVKKRFINSNITSADLNNFHNNNDVNFVKCNLSNPDNRDALLNSKYDILTCTDVFEHLDKFFIEDVIEMCSKLSDVCIFAIANHSDIINNVELHTIQENDLWWDEKLNKFFYIEKKEIKYEGILYLYVCISKTI</sequence>
<dbReference type="InterPro" id="IPR029063">
    <property type="entry name" value="SAM-dependent_MTases_sf"/>
</dbReference>
<accession>A0A6C0HBS4</accession>
<dbReference type="EMBL" id="MN739929">
    <property type="protein sequence ID" value="QHT78062.1"/>
    <property type="molecule type" value="Genomic_DNA"/>
</dbReference>
<reference evidence="1" key="1">
    <citation type="journal article" date="2020" name="Nature">
        <title>Giant virus diversity and host interactions through global metagenomics.</title>
        <authorList>
            <person name="Schulz F."/>
            <person name="Roux S."/>
            <person name="Paez-Espino D."/>
            <person name="Jungbluth S."/>
            <person name="Walsh D.A."/>
            <person name="Denef V.J."/>
            <person name="McMahon K.D."/>
            <person name="Konstantinidis K.T."/>
            <person name="Eloe-Fadrosh E.A."/>
            <person name="Kyrpides N.C."/>
            <person name="Woyke T."/>
        </authorList>
    </citation>
    <scope>NUCLEOTIDE SEQUENCE</scope>
    <source>
        <strain evidence="1">GVMAG-M-3300023179-91</strain>
    </source>
</reference>
<dbReference type="Gene3D" id="3.40.50.150">
    <property type="entry name" value="Vaccinia Virus protein VP39"/>
    <property type="match status" value="1"/>
</dbReference>
<organism evidence="1">
    <name type="scientific">viral metagenome</name>
    <dbReference type="NCBI Taxonomy" id="1070528"/>
    <lineage>
        <taxon>unclassified sequences</taxon>
        <taxon>metagenomes</taxon>
        <taxon>organismal metagenomes</taxon>
    </lineage>
</organism>
<proteinExistence type="predicted"/>
<dbReference type="AlphaFoldDB" id="A0A6C0HBS4"/>
<dbReference type="SUPFAM" id="SSF53335">
    <property type="entry name" value="S-adenosyl-L-methionine-dependent methyltransferases"/>
    <property type="match status" value="1"/>
</dbReference>